<dbReference type="Proteomes" id="UP000028481">
    <property type="component" value="Chromosome"/>
</dbReference>
<keyword evidence="2" id="KW-1185">Reference proteome</keyword>
<dbReference type="AlphaFoldDB" id="A0A075WSU6"/>
<dbReference type="eggNOG" id="ENOG502ZKTS">
    <property type="taxonomic scope" value="Bacteria"/>
</dbReference>
<dbReference type="EMBL" id="CP008796">
    <property type="protein sequence ID" value="AIH04354.1"/>
    <property type="molecule type" value="Genomic_DNA"/>
</dbReference>
<gene>
    <name evidence="1" type="ORF">HL41_06215</name>
</gene>
<evidence type="ECO:0000313" key="2">
    <source>
        <dbReference type="Proteomes" id="UP000028481"/>
    </source>
</evidence>
<proteinExistence type="predicted"/>
<organism evidence="1 2">
    <name type="scientific">Thermodesulfobacterium commune DSM 2178</name>
    <dbReference type="NCBI Taxonomy" id="289377"/>
    <lineage>
        <taxon>Bacteria</taxon>
        <taxon>Pseudomonadati</taxon>
        <taxon>Thermodesulfobacteriota</taxon>
        <taxon>Thermodesulfobacteria</taxon>
        <taxon>Thermodesulfobacteriales</taxon>
        <taxon>Thermodesulfobacteriaceae</taxon>
        <taxon>Thermodesulfobacterium</taxon>
    </lineage>
</organism>
<evidence type="ECO:0000313" key="1">
    <source>
        <dbReference type="EMBL" id="AIH04354.1"/>
    </source>
</evidence>
<protein>
    <submittedName>
        <fullName evidence="1">Uncharacterized protein</fullName>
    </submittedName>
</protein>
<dbReference type="KEGG" id="tcm:HL41_06215"/>
<name>A0A075WSU6_9BACT</name>
<reference evidence="1 2" key="1">
    <citation type="journal article" date="2015" name="Genome Announc.">
        <title>Genome Sequence of a Sulfate-Reducing Thermophilic Bacterium, Thermodesulfobacterium commune DSM 2178T (Phylum Thermodesulfobacteria).</title>
        <authorList>
            <person name="Bhatnagar S."/>
            <person name="Badger J.H."/>
            <person name="Madupu R."/>
            <person name="Khouri H.M."/>
            <person name="O'Connor E.M."/>
            <person name="Robb F.T."/>
            <person name="Ward N.L."/>
            <person name="Eisen J.A."/>
        </authorList>
    </citation>
    <scope>NUCLEOTIDE SEQUENCE [LARGE SCALE GENOMIC DNA]</scope>
    <source>
        <strain evidence="1 2">DSM 2178</strain>
    </source>
</reference>
<sequence>MKKSFKSLKDLKLFTKKLFKERFKGLPEGVKIEVEALEINPPQVRIFLPFYSEGNLIRCNEVDFFVEELMDLGIKAEVVYLDDSLELEGLELKGL</sequence>
<accession>A0A075WSU6</accession>
<dbReference type="RefSeq" id="WP_038060131.1">
    <property type="nucleotide sequence ID" value="NZ_CP008796.1"/>
</dbReference>
<dbReference type="HOGENOM" id="CLU_178620_0_0_0"/>
<dbReference type="PaxDb" id="289377-HL41_06215"/>
<dbReference type="OrthoDB" id="9803274at2"/>
<dbReference type="STRING" id="289377.HL41_06215"/>